<evidence type="ECO:0000256" key="1">
    <source>
        <dbReference type="ARBA" id="ARBA00022801"/>
    </source>
</evidence>
<sequence>MIGRRALLVASGFASGLAQADQPRRLDPAAMGPLTRAADSGTNAIWLARPDGRVPVLVGSHNWTAPFQDYRSGDPPPQLDFAQFLEWYRANAWTFVRGWRWENTRDGTWNSAPHPWRRTGPGTANDGHPKFDLTTFDVTWDRRYQQRLQALADADIYVSVMLYNQWSINASETATKNNWLSHPCHPDNNINGINALGGDKLDWAYNLGNASLMAVHEAYLRHMIDLCNPYDNVIYETCNEPLNTTMHVSFFRWVVEFIHSYQENHKTRRHPVWFSTPAPWTIGPNDGTEQDNAAAVDSNADIAGVYLDERSPRLNGNRPWIADIDHSFGMGGSPDWCWRMLTRGCQGVLNMDSLAGTGISNPLDFDAALHNPPRGMLDNRFAMTAIRLSIDRVGGSLRDFGPNISFASTSFALVKPGVSCVVYNPDGGHFTIDLLGWSGGFQATWLKARDSLVSWVSGVVVQGGASRTMNPPPEFLGNASVLLLTPVPY</sequence>
<dbReference type="SUPFAM" id="SSF51445">
    <property type="entry name" value="(Trans)glycosidases"/>
    <property type="match status" value="1"/>
</dbReference>
<organism evidence="4 5">
    <name type="scientific">Paeniroseomonas aquatica</name>
    <dbReference type="NCBI Taxonomy" id="373043"/>
    <lineage>
        <taxon>Bacteria</taxon>
        <taxon>Pseudomonadati</taxon>
        <taxon>Pseudomonadota</taxon>
        <taxon>Alphaproteobacteria</taxon>
        <taxon>Acetobacterales</taxon>
        <taxon>Acetobacteraceae</taxon>
        <taxon>Paeniroseomonas</taxon>
    </lineage>
</organism>
<keyword evidence="1" id="KW-0378">Hydrolase</keyword>
<dbReference type="PROSITE" id="PS00659">
    <property type="entry name" value="GLYCOSYL_HYDROL_F5"/>
    <property type="match status" value="1"/>
</dbReference>
<comment type="caution">
    <text evidence="4">The sequence shown here is derived from an EMBL/GenBank/DDBJ whole genome shotgun (WGS) entry which is preliminary data.</text>
</comment>
<keyword evidence="5" id="KW-1185">Reference proteome</keyword>
<dbReference type="Pfam" id="PF19815">
    <property type="entry name" value="DUF6298"/>
    <property type="match status" value="1"/>
</dbReference>
<evidence type="ECO:0000256" key="2">
    <source>
        <dbReference type="ARBA" id="ARBA00023295"/>
    </source>
</evidence>
<evidence type="ECO:0000313" key="5">
    <source>
        <dbReference type="Proteomes" id="UP001529369"/>
    </source>
</evidence>
<keyword evidence="2" id="KW-0326">Glycosidase</keyword>
<proteinExistence type="predicted"/>
<dbReference type="Proteomes" id="UP001529369">
    <property type="component" value="Unassembled WGS sequence"/>
</dbReference>
<feature type="domain" description="DUF6298" evidence="3">
    <location>
        <begin position="114"/>
        <end position="268"/>
    </location>
</feature>
<dbReference type="RefSeq" id="WP_290314691.1">
    <property type="nucleotide sequence ID" value="NZ_JAUFPN010000008.1"/>
</dbReference>
<dbReference type="InterPro" id="IPR046265">
    <property type="entry name" value="DUF6298"/>
</dbReference>
<evidence type="ECO:0000259" key="3">
    <source>
        <dbReference type="Pfam" id="PF19815"/>
    </source>
</evidence>
<protein>
    <submittedName>
        <fullName evidence="4">DUF6298 domain-containing protein</fullName>
    </submittedName>
</protein>
<dbReference type="EMBL" id="JAUFPN010000008">
    <property type="protein sequence ID" value="MDN3562961.1"/>
    <property type="molecule type" value="Genomic_DNA"/>
</dbReference>
<dbReference type="Gene3D" id="3.20.20.80">
    <property type="entry name" value="Glycosidases"/>
    <property type="match status" value="1"/>
</dbReference>
<dbReference type="InterPro" id="IPR017853">
    <property type="entry name" value="GH"/>
</dbReference>
<accession>A0ABT7ZZS4</accession>
<name>A0ABT7ZZS4_9PROT</name>
<reference evidence="5" key="1">
    <citation type="journal article" date="2019" name="Int. J. Syst. Evol. Microbiol.">
        <title>The Global Catalogue of Microorganisms (GCM) 10K type strain sequencing project: providing services to taxonomists for standard genome sequencing and annotation.</title>
        <authorList>
            <consortium name="The Broad Institute Genomics Platform"/>
            <consortium name="The Broad Institute Genome Sequencing Center for Infectious Disease"/>
            <person name="Wu L."/>
            <person name="Ma J."/>
        </authorList>
    </citation>
    <scope>NUCLEOTIDE SEQUENCE [LARGE SCALE GENOMIC DNA]</scope>
    <source>
        <strain evidence="5">CECT 7131</strain>
    </source>
</reference>
<dbReference type="InterPro" id="IPR018087">
    <property type="entry name" value="Glyco_hydro_5_CS"/>
</dbReference>
<evidence type="ECO:0000313" key="4">
    <source>
        <dbReference type="EMBL" id="MDN3562961.1"/>
    </source>
</evidence>
<gene>
    <name evidence="4" type="ORF">QWZ14_01015</name>
</gene>